<organism evidence="1 2">
    <name type="scientific">Cryptotermes secundus</name>
    <dbReference type="NCBI Taxonomy" id="105785"/>
    <lineage>
        <taxon>Eukaryota</taxon>
        <taxon>Metazoa</taxon>
        <taxon>Ecdysozoa</taxon>
        <taxon>Arthropoda</taxon>
        <taxon>Hexapoda</taxon>
        <taxon>Insecta</taxon>
        <taxon>Pterygota</taxon>
        <taxon>Neoptera</taxon>
        <taxon>Polyneoptera</taxon>
        <taxon>Dictyoptera</taxon>
        <taxon>Blattodea</taxon>
        <taxon>Blattoidea</taxon>
        <taxon>Termitoidae</taxon>
        <taxon>Kalotermitidae</taxon>
        <taxon>Cryptotermitinae</taxon>
        <taxon>Cryptotermes</taxon>
    </lineage>
</organism>
<dbReference type="AlphaFoldDB" id="A0A2J7R4S7"/>
<dbReference type="Gene3D" id="3.60.10.10">
    <property type="entry name" value="Endonuclease/exonuclease/phosphatase"/>
    <property type="match status" value="1"/>
</dbReference>
<protein>
    <recommendedName>
        <fullName evidence="3">Endonuclease/exonuclease/phosphatase domain-containing protein</fullName>
    </recommendedName>
</protein>
<evidence type="ECO:0008006" key="3">
    <source>
        <dbReference type="Google" id="ProtNLM"/>
    </source>
</evidence>
<dbReference type="EMBL" id="NEVH01007402">
    <property type="protein sequence ID" value="PNF35834.1"/>
    <property type="molecule type" value="Genomic_DNA"/>
</dbReference>
<dbReference type="STRING" id="105785.A0A2J7R4S7"/>
<evidence type="ECO:0000313" key="2">
    <source>
        <dbReference type="Proteomes" id="UP000235965"/>
    </source>
</evidence>
<dbReference type="InterPro" id="IPR036691">
    <property type="entry name" value="Endo/exonu/phosph_ase_sf"/>
</dbReference>
<accession>A0A2J7R4S7</accession>
<comment type="caution">
    <text evidence="1">The sequence shown here is derived from an EMBL/GenBank/DDBJ whole genome shotgun (WGS) entry which is preliminary data.</text>
</comment>
<name>A0A2J7R4S7_9NEOP</name>
<keyword evidence="2" id="KW-1185">Reference proteome</keyword>
<gene>
    <name evidence="1" type="ORF">B7P43_G09437</name>
</gene>
<reference evidence="1 2" key="1">
    <citation type="submission" date="2017-12" db="EMBL/GenBank/DDBJ databases">
        <title>Hemimetabolous genomes reveal molecular basis of termite eusociality.</title>
        <authorList>
            <person name="Harrison M.C."/>
            <person name="Jongepier E."/>
            <person name="Robertson H.M."/>
            <person name="Arning N."/>
            <person name="Bitard-Feildel T."/>
            <person name="Chao H."/>
            <person name="Childers C.P."/>
            <person name="Dinh H."/>
            <person name="Doddapaneni H."/>
            <person name="Dugan S."/>
            <person name="Gowin J."/>
            <person name="Greiner C."/>
            <person name="Han Y."/>
            <person name="Hu H."/>
            <person name="Hughes D.S.T."/>
            <person name="Huylmans A.-K."/>
            <person name="Kemena C."/>
            <person name="Kremer L.P.M."/>
            <person name="Lee S.L."/>
            <person name="Lopez-Ezquerra A."/>
            <person name="Mallet L."/>
            <person name="Monroy-Kuhn J.M."/>
            <person name="Moser A."/>
            <person name="Murali S.C."/>
            <person name="Muzny D.M."/>
            <person name="Otani S."/>
            <person name="Piulachs M.-D."/>
            <person name="Poelchau M."/>
            <person name="Qu J."/>
            <person name="Schaub F."/>
            <person name="Wada-Katsumata A."/>
            <person name="Worley K.C."/>
            <person name="Xie Q."/>
            <person name="Ylla G."/>
            <person name="Poulsen M."/>
            <person name="Gibbs R.A."/>
            <person name="Schal C."/>
            <person name="Richards S."/>
            <person name="Belles X."/>
            <person name="Korb J."/>
            <person name="Bornberg-Bauer E."/>
        </authorList>
    </citation>
    <scope>NUCLEOTIDE SEQUENCE [LARGE SCALE GENOMIC DNA]</scope>
    <source>
        <tissue evidence="1">Whole body</tissue>
    </source>
</reference>
<dbReference type="InParanoid" id="A0A2J7R4S7"/>
<dbReference type="Proteomes" id="UP000235965">
    <property type="component" value="Unassembled WGS sequence"/>
</dbReference>
<dbReference type="SUPFAM" id="SSF56219">
    <property type="entry name" value="DNase I-like"/>
    <property type="match status" value="1"/>
</dbReference>
<evidence type="ECO:0000313" key="1">
    <source>
        <dbReference type="EMBL" id="PNF35834.1"/>
    </source>
</evidence>
<proteinExistence type="predicted"/>
<sequence>MNVHAPTEAKIDDMKDRFYEELEHIFYKFPKYPMKILLGDINAKVGMEDIFNPTAGYESLHEISNDNGRVVNFATSKNLTVKSTMYPHSNIHKFTWSSPDWKIQNQIDHILTDRRWYSSLLDVRSFRAANCDADHYLVVAKVRERLAVSKQTTHGVHMERFNLKILNEVEGKEQYCVEISNRFKASENVETEVYVNKSWETIRGNIKMSAKESLGYYEPKKHKA</sequence>